<evidence type="ECO:0000256" key="1">
    <source>
        <dbReference type="ARBA" id="ARBA00008136"/>
    </source>
</evidence>
<evidence type="ECO:0000256" key="8">
    <source>
        <dbReference type="RuleBase" id="RU364100"/>
    </source>
</evidence>
<evidence type="ECO:0000256" key="2">
    <source>
        <dbReference type="ARBA" id="ARBA00022670"/>
    </source>
</evidence>
<dbReference type="AlphaFoldDB" id="A0A5C4JN49"/>
<sequence>MCGRFGLITSPETAAAAFDLTGIEPFPPRYNIAPSQPILMVVNASELTGGGEGRRALLVRWGLIPAWVKDGRDFPLLFNARSESAAEKPAFRGAMRHFRALVPASGFFEWRKAGGRGTAQPYWIRPRHGGLIAFAGLMSPWQGADGTELDTGTILTTQASGVVAKLHDRSPVVIMPEDFERWLDCRTLEPRHVADLMKPAPDDFFEAFPVSKAVSNARNLGAELIEPIGPALLPDEPETGPGDQMDLF</sequence>
<accession>A0A5C4JN49</accession>
<keyword evidence="6" id="KW-0238">DNA-binding</keyword>
<dbReference type="OrthoDB" id="9782620at2"/>
<keyword evidence="3" id="KW-0227">DNA damage</keyword>
<evidence type="ECO:0000313" key="10">
    <source>
        <dbReference type="Proteomes" id="UP000307874"/>
    </source>
</evidence>
<organism evidence="9 10">
    <name type="scientific">Martelella lutilitoris</name>
    <dbReference type="NCBI Taxonomy" id="2583532"/>
    <lineage>
        <taxon>Bacteria</taxon>
        <taxon>Pseudomonadati</taxon>
        <taxon>Pseudomonadota</taxon>
        <taxon>Alphaproteobacteria</taxon>
        <taxon>Hyphomicrobiales</taxon>
        <taxon>Aurantimonadaceae</taxon>
        <taxon>Martelella</taxon>
    </lineage>
</organism>
<dbReference type="Pfam" id="PF02586">
    <property type="entry name" value="SRAP"/>
    <property type="match status" value="1"/>
</dbReference>
<comment type="caution">
    <text evidence="9">The sequence shown here is derived from an EMBL/GenBank/DDBJ whole genome shotgun (WGS) entry which is preliminary data.</text>
</comment>
<keyword evidence="2 8" id="KW-0645">Protease</keyword>
<evidence type="ECO:0000256" key="7">
    <source>
        <dbReference type="ARBA" id="ARBA00023239"/>
    </source>
</evidence>
<keyword evidence="5" id="KW-0190">Covalent protein-DNA linkage</keyword>
<evidence type="ECO:0000256" key="3">
    <source>
        <dbReference type="ARBA" id="ARBA00022763"/>
    </source>
</evidence>
<name>A0A5C4JN49_9HYPH</name>
<evidence type="ECO:0000256" key="4">
    <source>
        <dbReference type="ARBA" id="ARBA00022801"/>
    </source>
</evidence>
<dbReference type="RefSeq" id="WP_138749553.1">
    <property type="nucleotide sequence ID" value="NZ_VCLB01000009.1"/>
</dbReference>
<dbReference type="InterPro" id="IPR003738">
    <property type="entry name" value="SRAP"/>
</dbReference>
<dbReference type="SUPFAM" id="SSF143081">
    <property type="entry name" value="BB1717-like"/>
    <property type="match status" value="1"/>
</dbReference>
<dbReference type="GO" id="GO:0008233">
    <property type="term" value="F:peptidase activity"/>
    <property type="evidence" value="ECO:0007669"/>
    <property type="project" value="UniProtKB-KW"/>
</dbReference>
<dbReference type="InterPro" id="IPR036590">
    <property type="entry name" value="SRAP-like"/>
</dbReference>
<proteinExistence type="inferred from homology"/>
<dbReference type="GO" id="GO:0106300">
    <property type="term" value="P:protein-DNA covalent cross-linking repair"/>
    <property type="evidence" value="ECO:0007669"/>
    <property type="project" value="InterPro"/>
</dbReference>
<comment type="similarity">
    <text evidence="1 8">Belongs to the SOS response-associated peptidase family.</text>
</comment>
<dbReference type="EC" id="3.4.-.-" evidence="8"/>
<dbReference type="GO" id="GO:0006508">
    <property type="term" value="P:proteolysis"/>
    <property type="evidence" value="ECO:0007669"/>
    <property type="project" value="UniProtKB-KW"/>
</dbReference>
<evidence type="ECO:0000256" key="6">
    <source>
        <dbReference type="ARBA" id="ARBA00023125"/>
    </source>
</evidence>
<dbReference type="EMBL" id="VCLB01000009">
    <property type="protein sequence ID" value="TNB46564.1"/>
    <property type="molecule type" value="Genomic_DNA"/>
</dbReference>
<dbReference type="Gene3D" id="3.90.1680.10">
    <property type="entry name" value="SOS response associated peptidase-like"/>
    <property type="match status" value="1"/>
</dbReference>
<keyword evidence="10" id="KW-1185">Reference proteome</keyword>
<dbReference type="GO" id="GO:0016829">
    <property type="term" value="F:lyase activity"/>
    <property type="evidence" value="ECO:0007669"/>
    <property type="project" value="UniProtKB-KW"/>
</dbReference>
<reference evidence="9 10" key="2">
    <citation type="submission" date="2019-06" db="EMBL/GenBank/DDBJ databases">
        <title>Martelella lutilitoris sp. nov., isolated from a tidal mudflat.</title>
        <authorList>
            <person name="Kim Y.-J."/>
        </authorList>
    </citation>
    <scope>NUCLEOTIDE SEQUENCE [LARGE SCALE GENOMIC DNA]</scope>
    <source>
        <strain evidence="9 10">GH2-6</strain>
    </source>
</reference>
<keyword evidence="7" id="KW-0456">Lyase</keyword>
<protein>
    <recommendedName>
        <fullName evidence="8">Abasic site processing protein</fullName>
        <ecNumber evidence="8">3.4.-.-</ecNumber>
    </recommendedName>
</protein>
<evidence type="ECO:0000313" key="9">
    <source>
        <dbReference type="EMBL" id="TNB46564.1"/>
    </source>
</evidence>
<dbReference type="PANTHER" id="PTHR13604">
    <property type="entry name" value="DC12-RELATED"/>
    <property type="match status" value="1"/>
</dbReference>
<dbReference type="Proteomes" id="UP000307874">
    <property type="component" value="Unassembled WGS sequence"/>
</dbReference>
<evidence type="ECO:0000256" key="5">
    <source>
        <dbReference type="ARBA" id="ARBA00023124"/>
    </source>
</evidence>
<dbReference type="GO" id="GO:0003697">
    <property type="term" value="F:single-stranded DNA binding"/>
    <property type="evidence" value="ECO:0007669"/>
    <property type="project" value="InterPro"/>
</dbReference>
<reference evidence="9 10" key="1">
    <citation type="submission" date="2019-05" db="EMBL/GenBank/DDBJ databases">
        <authorList>
            <person name="Lee S.D."/>
        </authorList>
    </citation>
    <scope>NUCLEOTIDE SEQUENCE [LARGE SCALE GENOMIC DNA]</scope>
    <source>
        <strain evidence="9 10">GH2-6</strain>
    </source>
</reference>
<dbReference type="PANTHER" id="PTHR13604:SF0">
    <property type="entry name" value="ABASIC SITE PROCESSING PROTEIN HMCES"/>
    <property type="match status" value="1"/>
</dbReference>
<gene>
    <name evidence="9" type="ORF">FF124_16325</name>
</gene>
<keyword evidence="4 8" id="KW-0378">Hydrolase</keyword>